<dbReference type="Proteomes" id="UP000198282">
    <property type="component" value="Unassembled WGS sequence"/>
</dbReference>
<proteinExistence type="predicted"/>
<gene>
    <name evidence="2" type="ORF">SAMN05216276_104256</name>
</gene>
<feature type="transmembrane region" description="Helical" evidence="1">
    <location>
        <begin position="81"/>
        <end position="102"/>
    </location>
</feature>
<feature type="transmembrane region" description="Helical" evidence="1">
    <location>
        <begin position="155"/>
        <end position="175"/>
    </location>
</feature>
<accession>A0A239MLY7</accession>
<keyword evidence="1" id="KW-0472">Membrane</keyword>
<feature type="transmembrane region" description="Helical" evidence="1">
    <location>
        <begin position="283"/>
        <end position="304"/>
    </location>
</feature>
<organism evidence="2 3">
    <name type="scientific">Streptosporangium subroseum</name>
    <dbReference type="NCBI Taxonomy" id="106412"/>
    <lineage>
        <taxon>Bacteria</taxon>
        <taxon>Bacillati</taxon>
        <taxon>Actinomycetota</taxon>
        <taxon>Actinomycetes</taxon>
        <taxon>Streptosporangiales</taxon>
        <taxon>Streptosporangiaceae</taxon>
        <taxon>Streptosporangium</taxon>
    </lineage>
</organism>
<feature type="transmembrane region" description="Helical" evidence="1">
    <location>
        <begin position="324"/>
        <end position="342"/>
    </location>
</feature>
<protein>
    <submittedName>
        <fullName evidence="2">Uncharacterized protein</fullName>
    </submittedName>
</protein>
<keyword evidence="3" id="KW-1185">Reference proteome</keyword>
<feature type="transmembrane region" description="Helical" evidence="1">
    <location>
        <begin position="51"/>
        <end position="74"/>
    </location>
</feature>
<keyword evidence="1" id="KW-0812">Transmembrane</keyword>
<evidence type="ECO:0000313" key="3">
    <source>
        <dbReference type="Proteomes" id="UP000198282"/>
    </source>
</evidence>
<dbReference type="AlphaFoldDB" id="A0A239MLY7"/>
<dbReference type="EMBL" id="FZOD01000042">
    <property type="protein sequence ID" value="SNT43008.1"/>
    <property type="molecule type" value="Genomic_DNA"/>
</dbReference>
<evidence type="ECO:0000256" key="1">
    <source>
        <dbReference type="SAM" id="Phobius"/>
    </source>
</evidence>
<sequence>MSKRLAALWSAAVALPVLPSAVNLAHGQPLWIDGDSTSSAFFLAFVADGLLTLWTIFSLVVGAGGMVALVLLAVALRRRRWAILASAAILLLVAMIGILSVAPISRTAARLLDGSAGITAGSQPDFYMGYLEGSIRLMPSSISWAGEGREGISPLWFSAAFAGSAVLLILLSRGIRRRRPDAMGARRRPAPLPVRWRTSLTLWTAALVLVCAPYGFFLFASETVEYGMTPYLVDACPGFQLYAVAVMHISPLFLLSAPPAIAIGFGAWTLLARKGQVWQGLAAGWLSVIPLTLYGTIMFGMVGLDGVNGQDCQAPWNEYLDLRMAAWQLYNLLVAVLVILAVRVRRGGPPYRSRTSRTVAALALGVLLLTVMRTDSASGQVTSASSETCEPWDTHGLPVEQPVPSGWEIAFACAARQSPMP</sequence>
<dbReference type="RefSeq" id="WP_089211073.1">
    <property type="nucleotide sequence ID" value="NZ_FZOD01000042.1"/>
</dbReference>
<feature type="transmembrane region" description="Helical" evidence="1">
    <location>
        <begin position="196"/>
        <end position="219"/>
    </location>
</feature>
<reference evidence="2 3" key="1">
    <citation type="submission" date="2017-06" db="EMBL/GenBank/DDBJ databases">
        <authorList>
            <person name="Kim H.J."/>
            <person name="Triplett B.A."/>
        </authorList>
    </citation>
    <scope>NUCLEOTIDE SEQUENCE [LARGE SCALE GENOMIC DNA]</scope>
    <source>
        <strain evidence="2 3">CGMCC 4.2132</strain>
    </source>
</reference>
<name>A0A239MLY7_9ACTN</name>
<feature type="transmembrane region" description="Helical" evidence="1">
    <location>
        <begin position="239"/>
        <end position="271"/>
    </location>
</feature>
<keyword evidence="1" id="KW-1133">Transmembrane helix</keyword>
<evidence type="ECO:0000313" key="2">
    <source>
        <dbReference type="EMBL" id="SNT43008.1"/>
    </source>
</evidence>